<feature type="compositionally biased region" description="Basic and acidic residues" evidence="3">
    <location>
        <begin position="272"/>
        <end position="282"/>
    </location>
</feature>
<dbReference type="PANTHER" id="PTHR45641">
    <property type="entry name" value="TETRATRICOPEPTIDE REPEAT PROTEIN (AFU_ORTHOLOGUE AFUA_6G03870)"/>
    <property type="match status" value="1"/>
</dbReference>
<dbReference type="InterPro" id="IPR019734">
    <property type="entry name" value="TPR_rpt"/>
</dbReference>
<feature type="region of interest" description="Disordered" evidence="3">
    <location>
        <begin position="236"/>
        <end position="282"/>
    </location>
</feature>
<dbReference type="SUPFAM" id="SSF48452">
    <property type="entry name" value="TPR-like"/>
    <property type="match status" value="3"/>
</dbReference>
<dbReference type="Proteomes" id="UP001176521">
    <property type="component" value="Unassembled WGS sequence"/>
</dbReference>
<dbReference type="SMART" id="SM00028">
    <property type="entry name" value="TPR"/>
    <property type="match status" value="4"/>
</dbReference>
<evidence type="ECO:0000256" key="3">
    <source>
        <dbReference type="SAM" id="MobiDB-lite"/>
    </source>
</evidence>
<dbReference type="Gene3D" id="1.25.40.10">
    <property type="entry name" value="Tetratricopeptide repeat domain"/>
    <property type="match status" value="7"/>
</dbReference>
<name>A0AAN6GB81_9BASI</name>
<feature type="region of interest" description="Disordered" evidence="3">
    <location>
        <begin position="772"/>
        <end position="800"/>
    </location>
</feature>
<dbReference type="PANTHER" id="PTHR45641:SF19">
    <property type="entry name" value="NEPHROCYSTIN-3"/>
    <property type="match status" value="1"/>
</dbReference>
<evidence type="ECO:0000256" key="1">
    <source>
        <dbReference type="ARBA" id="ARBA00022737"/>
    </source>
</evidence>
<feature type="compositionally biased region" description="Polar residues" evidence="3">
    <location>
        <begin position="772"/>
        <end position="790"/>
    </location>
</feature>
<organism evidence="4 5">
    <name type="scientific">Tilletia horrida</name>
    <dbReference type="NCBI Taxonomy" id="155126"/>
    <lineage>
        <taxon>Eukaryota</taxon>
        <taxon>Fungi</taxon>
        <taxon>Dikarya</taxon>
        <taxon>Basidiomycota</taxon>
        <taxon>Ustilaginomycotina</taxon>
        <taxon>Exobasidiomycetes</taxon>
        <taxon>Tilletiales</taxon>
        <taxon>Tilletiaceae</taxon>
        <taxon>Tilletia</taxon>
    </lineage>
</organism>
<comment type="caution">
    <text evidence="4">The sequence shown here is derived from an EMBL/GenBank/DDBJ whole genome shotgun (WGS) entry which is preliminary data.</text>
</comment>
<protein>
    <submittedName>
        <fullName evidence="4">Uncharacterized protein</fullName>
    </submittedName>
</protein>
<evidence type="ECO:0000256" key="2">
    <source>
        <dbReference type="ARBA" id="ARBA00022803"/>
    </source>
</evidence>
<feature type="compositionally biased region" description="Basic residues" evidence="3">
    <location>
        <begin position="313"/>
        <end position="327"/>
    </location>
</feature>
<keyword evidence="5" id="KW-1185">Reference proteome</keyword>
<gene>
    <name evidence="4" type="ORF">OC842_003558</name>
</gene>
<feature type="region of interest" description="Disordered" evidence="3">
    <location>
        <begin position="304"/>
        <end position="332"/>
    </location>
</feature>
<accession>A0AAN6GB81</accession>
<keyword evidence="2" id="KW-0802">TPR repeat</keyword>
<evidence type="ECO:0000313" key="4">
    <source>
        <dbReference type="EMBL" id="KAK0531639.1"/>
    </source>
</evidence>
<sequence length="1838" mass="203963">MSAHALVVVSGAASSLQRPFIGPLPASATSIVLADAGAESNRHVWDERLDTAQTVVSAFKALSAAVPGAGPYLSAALGAVKDVLGIAQKVLRNRDACDQLIERILLFIQTFALAEQEAGCPILPTTSTALILEPVLGQLHLLASEMKAHSESPTWREAKEHDKISRTIAHRNQQVSDLIARALIMMVLPHAIRAECCQAQALHSLYAENARPRAHGSPSFRIEVVPGQVPTARIEAASNQTASVPPSEEQISYAGHASPRRTQRDQQQSHVQYDEQDHEPSRDSFSFVALQRYLEVLEAPLETEREHAATHHQSSRHHLRSSRRAPRSKPYLFTQQEQADLIDLDGRLQRGMLHGHILAPAGFFADQDGPAAARVRAQDAIMLLGRLRKHDESSFQRHGIQQITKLGLRLQQLDLLEERVMLLQILIALCERKTAQEPNIFYRSYAAKSWLSLSEALFHVGRWEEALSCAERSRELLTKLALMHNASLAPVAQALRWLGYCSLQLGHTKDALRRTRESLEMIRLLVAEHPGAYEADLASTLCQYAWLLVNQHRWSQVLWCHPVSSQESEARTAIEECIGIQRRLFEADQATHGPPLAKALNVYATVLYRYEDRHIALSVMEECLRIHQSPEPGRALINQIDVIRALRTFSMGLRRARRYTAALSHIQESHRRSEVLYQSRPETYGLEFAYTLADHAELLRLSEDPKYGVNALRLRQKSVRLVKALYEQRPAVYKEHLATFLEDFNDQRWSPLQYLGPSSELLSILTATISSRSNSTGAAPSEPLGSQSRSPLAFPSPQEGPEEFLTAQEHNIQTTRNFCLEHPEQWLVARSLAQQLLSYSRLFGKAGKTTKALHFAQEAMQIHAHWARKGHAEDTALVDTSFYHARLLGDTGQYKEAIVAIDELVAIVKNLLVESPDANPFGFFLQWKDLEECFFVLSSAGYHDQAVAINKQLLAAIQGLKESSSRGAQWTMLDAFEMHAGWLRRASRPADALPALRAEIAYLQANLAEVGTNVLTQALRTYTNTLIAADRHTDAIAASEGVLKTCRQFYTEHPQRGFRALTALLKSHATLLDKTGQRRQALEYRQELAEVLTTATKEHSASYSESAIQALEERAYILHDAGKHVDAVAETDKAIELRRRFAKQKPGTSSCEETVASLLSQCSRRLSQAGLHELAVDKMNQGLALRKAMYAEDPMQHANALIGALTSSSELLAQAGRQSDRIIIIEERLNLLRRLHAEEPLLYPASAVAEALSDYSQHLAGAGRISESVAALRERVAICRLIHKEGSESNSGYFLALAIGSLSEGLMAAKLSSDALLAKEESLTLLRACKDGSAALAEALRIHSTMLASMSRYPEALAAAQKSVGIYRQLQEKHPRLFDDELSTASIQAGDMMMACGQRAEALRFMQEAFGLLRLSHSKPYRQAFSQHDALIKHPRMLVSCLSAYSEWLGKIGEHTQALGPMKECLAIHKDMEAQGLATSGQAFIRDLYTYAQRLRRAGRSADAVLVSGQCLDFCRRKHAEDPLECPQSLISNALAAHSDTLHEQRRYVEALSAAQERIEVIRERQQGDPRGTSAEALAGALGALASRLHDVGRSADGLSTIEESLALSRQHTAAKAGLARLLTRYSRILGAMSRRIEGRSAVEKSVSLLRSLRQVSWNRYEDDLVDALIELSSQLAAAGSQGPALQAIEESLELLGPLHAIAPGDNEGRMSRALMHHAKRLTNVGRHEDALPQIEEALRRCRALHERRPVCYEGQLFQTLITYWAVLKSLERHEDALNAGKEALDLCRIIHQYRPARFRARLLKAMSAYAAQLKFAGRVDEASALDEEAASLSQTAL</sequence>
<proteinExistence type="predicted"/>
<dbReference type="InterPro" id="IPR011990">
    <property type="entry name" value="TPR-like_helical_dom_sf"/>
</dbReference>
<keyword evidence="1" id="KW-0677">Repeat</keyword>
<dbReference type="EMBL" id="JAPDMQ010000180">
    <property type="protein sequence ID" value="KAK0531639.1"/>
    <property type="molecule type" value="Genomic_DNA"/>
</dbReference>
<reference evidence="4" key="1">
    <citation type="journal article" date="2023" name="PhytoFront">
        <title>Draft Genome Resources of Seven Strains of Tilletia horrida, Causal Agent of Kernel Smut of Rice.</title>
        <authorList>
            <person name="Khanal S."/>
            <person name="Antony Babu S."/>
            <person name="Zhou X.G."/>
        </authorList>
    </citation>
    <scope>NUCLEOTIDE SEQUENCE</scope>
    <source>
        <strain evidence="4">TX3</strain>
    </source>
</reference>
<evidence type="ECO:0000313" key="5">
    <source>
        <dbReference type="Proteomes" id="UP001176521"/>
    </source>
</evidence>